<gene>
    <name evidence="4" type="ORF">GOQ09_00175</name>
</gene>
<organism evidence="4 5">
    <name type="scientific">Variovorax paradoxus</name>
    <dbReference type="NCBI Taxonomy" id="34073"/>
    <lineage>
        <taxon>Bacteria</taxon>
        <taxon>Pseudomonadati</taxon>
        <taxon>Pseudomonadota</taxon>
        <taxon>Betaproteobacteria</taxon>
        <taxon>Burkholderiales</taxon>
        <taxon>Comamonadaceae</taxon>
        <taxon>Variovorax</taxon>
    </lineage>
</organism>
<dbReference type="RefSeq" id="WP_157611153.1">
    <property type="nucleotide sequence ID" value="NZ_CP046622.1"/>
</dbReference>
<evidence type="ECO:0000256" key="1">
    <source>
        <dbReference type="ARBA" id="ARBA00022679"/>
    </source>
</evidence>
<keyword evidence="1 4" id="KW-0808">Transferase</keyword>
<evidence type="ECO:0000313" key="4">
    <source>
        <dbReference type="EMBL" id="QGW80101.1"/>
    </source>
</evidence>
<evidence type="ECO:0000313" key="5">
    <source>
        <dbReference type="Proteomes" id="UP000425817"/>
    </source>
</evidence>
<dbReference type="Pfam" id="PF00583">
    <property type="entry name" value="Acetyltransf_1"/>
    <property type="match status" value="1"/>
</dbReference>
<evidence type="ECO:0000256" key="2">
    <source>
        <dbReference type="ARBA" id="ARBA00023315"/>
    </source>
</evidence>
<dbReference type="AlphaFoldDB" id="A0A6I6HB76"/>
<reference evidence="4 5" key="1">
    <citation type="submission" date="2019-12" db="EMBL/GenBank/DDBJ databases">
        <title>Hybrid Genome Assemblies of two High G+C Isolates from Undergraduate Microbiology Courses.</title>
        <authorList>
            <person name="Ne Ville C.J."/>
            <person name="Enright D."/>
            <person name="Hernandez I."/>
            <person name="Dodsworth J."/>
            <person name="Orwin P.M."/>
        </authorList>
    </citation>
    <scope>NUCLEOTIDE SEQUENCE [LARGE SCALE GENOMIC DNA]</scope>
    <source>
        <strain evidence="4 5">CSUSB</strain>
    </source>
</reference>
<proteinExistence type="predicted"/>
<accession>A0A6I6HB76</accession>
<dbReference type="Proteomes" id="UP000425817">
    <property type="component" value="Chromosome"/>
</dbReference>
<dbReference type="OrthoDB" id="336415at2"/>
<dbReference type="InterPro" id="IPR000182">
    <property type="entry name" value="GNAT_dom"/>
</dbReference>
<dbReference type="InterPro" id="IPR016181">
    <property type="entry name" value="Acyl_CoA_acyltransferase"/>
</dbReference>
<feature type="domain" description="N-acetyltransferase" evidence="3">
    <location>
        <begin position="14"/>
        <end position="170"/>
    </location>
</feature>
<name>A0A6I6HB76_VARPD</name>
<dbReference type="GO" id="GO:0016747">
    <property type="term" value="F:acyltransferase activity, transferring groups other than amino-acyl groups"/>
    <property type="evidence" value="ECO:0007669"/>
    <property type="project" value="InterPro"/>
</dbReference>
<evidence type="ECO:0000259" key="3">
    <source>
        <dbReference type="PROSITE" id="PS51186"/>
    </source>
</evidence>
<dbReference type="Gene3D" id="3.40.630.30">
    <property type="match status" value="1"/>
</dbReference>
<dbReference type="PANTHER" id="PTHR43072:SF23">
    <property type="entry name" value="UPF0039 PROTEIN C11D3.02C"/>
    <property type="match status" value="1"/>
</dbReference>
<dbReference type="SUPFAM" id="SSF55729">
    <property type="entry name" value="Acyl-CoA N-acyltransferases (Nat)"/>
    <property type="match status" value="1"/>
</dbReference>
<sequence length="174" mass="19617">MLADSSASAGNPVTMRRLATPLDLEAVFTIYMHERVVPFLGYDPMPLDEFRAIYKELVDSRSFYIYEDDGRVAGFYRATRYPGRVRHVACFGTLAVDPALHGKGIAHAMVSDAIEHLKADGVKRIELYVESDNAPGLRFYKKLGFECEGTLRKFYKRAGEADYIDDQLLALLID</sequence>
<dbReference type="EMBL" id="CP046622">
    <property type="protein sequence ID" value="QGW80101.1"/>
    <property type="molecule type" value="Genomic_DNA"/>
</dbReference>
<protein>
    <submittedName>
        <fullName evidence="4">GNAT family N-acetyltransferase</fullName>
    </submittedName>
</protein>
<dbReference type="CDD" id="cd04301">
    <property type="entry name" value="NAT_SF"/>
    <property type="match status" value="1"/>
</dbReference>
<keyword evidence="2" id="KW-0012">Acyltransferase</keyword>
<dbReference type="PROSITE" id="PS51186">
    <property type="entry name" value="GNAT"/>
    <property type="match status" value="1"/>
</dbReference>
<dbReference type="PANTHER" id="PTHR43072">
    <property type="entry name" value="N-ACETYLTRANSFERASE"/>
    <property type="match status" value="1"/>
</dbReference>